<dbReference type="Gene3D" id="1.20.1720.10">
    <property type="entry name" value="Multidrug resistance protein D"/>
    <property type="match status" value="1"/>
</dbReference>
<feature type="transmembrane region" description="Helical" evidence="6">
    <location>
        <begin position="298"/>
        <end position="316"/>
    </location>
</feature>
<dbReference type="PRINTS" id="PR00173">
    <property type="entry name" value="EDTRNSPORT"/>
</dbReference>
<proteinExistence type="predicted"/>
<dbReference type="PROSITE" id="PS00216">
    <property type="entry name" value="SUGAR_TRANSPORT_1"/>
    <property type="match status" value="1"/>
</dbReference>
<sequence length="463" mass="49719">MKKQNVGTSKKATLFVATTGSFIVPFAGSAIMIGLPSISQEFALDTVTLGWVHTSFSLSLAIMLIPLGKIADIYGRKKIFLLGTIVYTISSLLAAISNSAYMLIVFRVMQGIGGAALISTIVAILTLVFPIAERGKVLGINTASVYVGTSVGPVIGGLLTQYFGWRSIFIILVPLGLIIISAVFWKLRSEWTGVAGEKFDLTGAFVYGISMVSLMYGLSLLPNMVGAWLMVLSVLGVVAFVKWEMKVKTPVLNINLLRHNVIFLMSNLAVLLCYLATNASGFILVIYLQSIKGLSPQYTGLILIFQPIFMAIFSPLAGRFSDRIEPRLISSIGMVLNTLSLVILIFIGGNTGLGLIIASLVIQGLGFALFSAPNTIAVMNSVNTRIYGVASGTLGTMRNIGKMLSLGIAMMLFSIYTGGLQITSDNHTIYLQTMRVAFLIFSVICFCGIFASLARGNVRHADS</sequence>
<evidence type="ECO:0000256" key="1">
    <source>
        <dbReference type="ARBA" id="ARBA00004141"/>
    </source>
</evidence>
<dbReference type="Gene3D" id="1.20.1250.20">
    <property type="entry name" value="MFS general substrate transporter like domains"/>
    <property type="match status" value="1"/>
</dbReference>
<evidence type="ECO:0000259" key="7">
    <source>
        <dbReference type="PROSITE" id="PS50850"/>
    </source>
</evidence>
<dbReference type="SUPFAM" id="SSF103473">
    <property type="entry name" value="MFS general substrate transporter"/>
    <property type="match status" value="1"/>
</dbReference>
<feature type="transmembrane region" description="Helical" evidence="6">
    <location>
        <begin position="12"/>
        <end position="35"/>
    </location>
</feature>
<dbReference type="AlphaFoldDB" id="A0A419DAT4"/>
<dbReference type="InterPro" id="IPR036259">
    <property type="entry name" value="MFS_trans_sf"/>
</dbReference>
<dbReference type="GO" id="GO:0022857">
    <property type="term" value="F:transmembrane transporter activity"/>
    <property type="evidence" value="ECO:0007669"/>
    <property type="project" value="InterPro"/>
</dbReference>
<dbReference type="InterPro" id="IPR020846">
    <property type="entry name" value="MFS_dom"/>
</dbReference>
<dbReference type="Pfam" id="PF07690">
    <property type="entry name" value="MFS_1"/>
    <property type="match status" value="2"/>
</dbReference>
<feature type="transmembrane region" description="Helical" evidence="6">
    <location>
        <begin position="47"/>
        <end position="67"/>
    </location>
</feature>
<dbReference type="PANTHER" id="PTHR42718:SF9">
    <property type="entry name" value="MAJOR FACILITATOR SUPERFAMILY MULTIDRUG TRANSPORTER MFSC"/>
    <property type="match status" value="1"/>
</dbReference>
<dbReference type="PANTHER" id="PTHR42718">
    <property type="entry name" value="MAJOR FACILITATOR SUPERFAMILY MULTIDRUG TRANSPORTER MFSC"/>
    <property type="match status" value="1"/>
</dbReference>
<feature type="transmembrane region" description="Helical" evidence="6">
    <location>
        <begin position="112"/>
        <end position="131"/>
    </location>
</feature>
<evidence type="ECO:0000256" key="2">
    <source>
        <dbReference type="ARBA" id="ARBA00022448"/>
    </source>
</evidence>
<evidence type="ECO:0000256" key="5">
    <source>
        <dbReference type="ARBA" id="ARBA00023136"/>
    </source>
</evidence>
<evidence type="ECO:0000313" key="9">
    <source>
        <dbReference type="Proteomes" id="UP000285655"/>
    </source>
</evidence>
<feature type="transmembrane region" description="Helical" evidence="6">
    <location>
        <begin position="224"/>
        <end position="241"/>
    </location>
</feature>
<dbReference type="GO" id="GO:0016020">
    <property type="term" value="C:membrane"/>
    <property type="evidence" value="ECO:0007669"/>
    <property type="project" value="UniProtKB-SubCell"/>
</dbReference>
<feature type="domain" description="Major facilitator superfamily (MFS) profile" evidence="7">
    <location>
        <begin position="13"/>
        <end position="460"/>
    </location>
</feature>
<gene>
    <name evidence="8" type="ORF">C4544_05950</name>
</gene>
<evidence type="ECO:0000256" key="4">
    <source>
        <dbReference type="ARBA" id="ARBA00022989"/>
    </source>
</evidence>
<dbReference type="InterPro" id="IPR005829">
    <property type="entry name" value="Sugar_transporter_CS"/>
</dbReference>
<feature type="transmembrane region" description="Helical" evidence="6">
    <location>
        <begin position="353"/>
        <end position="372"/>
    </location>
</feature>
<feature type="transmembrane region" description="Helical" evidence="6">
    <location>
        <begin position="328"/>
        <end position="347"/>
    </location>
</feature>
<dbReference type="Proteomes" id="UP000285655">
    <property type="component" value="Unassembled WGS sequence"/>
</dbReference>
<dbReference type="InterPro" id="IPR011701">
    <property type="entry name" value="MFS"/>
</dbReference>
<feature type="transmembrane region" description="Helical" evidence="6">
    <location>
        <begin position="143"/>
        <end position="162"/>
    </location>
</feature>
<feature type="transmembrane region" description="Helical" evidence="6">
    <location>
        <begin position="403"/>
        <end position="422"/>
    </location>
</feature>
<comment type="subcellular location">
    <subcellularLocation>
        <location evidence="1">Membrane</location>
        <topology evidence="1">Multi-pass membrane protein</topology>
    </subcellularLocation>
</comment>
<evidence type="ECO:0000256" key="6">
    <source>
        <dbReference type="SAM" id="Phobius"/>
    </source>
</evidence>
<dbReference type="EMBL" id="QZJW01000052">
    <property type="protein sequence ID" value="RJO60172.1"/>
    <property type="molecule type" value="Genomic_DNA"/>
</dbReference>
<feature type="transmembrane region" description="Helical" evidence="6">
    <location>
        <begin position="168"/>
        <end position="187"/>
    </location>
</feature>
<reference evidence="8 9" key="1">
    <citation type="journal article" date="2017" name="ISME J.">
        <title>Energy and carbon metabolisms in a deep terrestrial subsurface fluid microbial community.</title>
        <authorList>
            <person name="Momper L."/>
            <person name="Jungbluth S.P."/>
            <person name="Lee M.D."/>
            <person name="Amend J.P."/>
        </authorList>
    </citation>
    <scope>NUCLEOTIDE SEQUENCE [LARGE SCALE GENOMIC DNA]</scope>
    <source>
        <strain evidence="8">SURF_29</strain>
    </source>
</reference>
<keyword evidence="4 6" id="KW-1133">Transmembrane helix</keyword>
<evidence type="ECO:0000256" key="3">
    <source>
        <dbReference type="ARBA" id="ARBA00022692"/>
    </source>
</evidence>
<comment type="caution">
    <text evidence="8">The sequence shown here is derived from an EMBL/GenBank/DDBJ whole genome shotgun (WGS) entry which is preliminary data.</text>
</comment>
<evidence type="ECO:0000313" key="8">
    <source>
        <dbReference type="EMBL" id="RJO60172.1"/>
    </source>
</evidence>
<feature type="transmembrane region" description="Helical" evidence="6">
    <location>
        <begin position="79"/>
        <end position="106"/>
    </location>
</feature>
<dbReference type="PROSITE" id="PS50850">
    <property type="entry name" value="MFS"/>
    <property type="match status" value="1"/>
</dbReference>
<keyword evidence="2" id="KW-0813">Transport</keyword>
<protein>
    <submittedName>
        <fullName evidence="8">MFS transporter</fullName>
    </submittedName>
</protein>
<feature type="transmembrane region" description="Helical" evidence="6">
    <location>
        <begin position="199"/>
        <end position="218"/>
    </location>
</feature>
<accession>A0A419DAT4</accession>
<keyword evidence="5 6" id="KW-0472">Membrane</keyword>
<organism evidence="8 9">
    <name type="scientific">candidate division WS5 bacterium</name>
    <dbReference type="NCBI Taxonomy" id="2093353"/>
    <lineage>
        <taxon>Bacteria</taxon>
        <taxon>candidate division WS5</taxon>
    </lineage>
</organism>
<name>A0A419DAT4_9BACT</name>
<keyword evidence="3 6" id="KW-0812">Transmembrane</keyword>
<dbReference type="CDD" id="cd17321">
    <property type="entry name" value="MFS_MMR_MDR_like"/>
    <property type="match status" value="1"/>
</dbReference>
<feature type="transmembrane region" description="Helical" evidence="6">
    <location>
        <begin position="434"/>
        <end position="454"/>
    </location>
</feature>
<feature type="transmembrane region" description="Helical" evidence="6">
    <location>
        <begin position="261"/>
        <end position="286"/>
    </location>
</feature>